<dbReference type="AlphaFoldDB" id="A0A0X3PKT2"/>
<proteinExistence type="predicted"/>
<sequence length="307" mass="34223">MARELQFQPQPPNGLPPPLDVRRTNGQICKRIPFILLSRCSTHTTRKMSAATTKTTNAKATDTTETSIPIESEAAEHVANRFNLDLHDLDKFTFREARSDTQSSVLLLGQRVHRQYMSEFVLPDDTRVAVRRVESSFPSDHMQTVMVCLAVGHPQDTLFTPSESSSTTTLNYSGGPLSDMTETDEGTDANCVGQGRRRSYGLQIADYLEDDLWAATILECDSATNGELLRQLEAGCRLDPDAFRMERLQRRRNWRTVVDMPKETQTRNLGLTRADADAESTLTETTSLGYPDDRLVSPTSSTSGCPM</sequence>
<evidence type="ECO:0000256" key="1">
    <source>
        <dbReference type="SAM" id="MobiDB-lite"/>
    </source>
</evidence>
<organism evidence="2">
    <name type="scientific">Schistocephalus solidus</name>
    <name type="common">Tapeworm</name>
    <dbReference type="NCBI Taxonomy" id="70667"/>
    <lineage>
        <taxon>Eukaryota</taxon>
        <taxon>Metazoa</taxon>
        <taxon>Spiralia</taxon>
        <taxon>Lophotrochozoa</taxon>
        <taxon>Platyhelminthes</taxon>
        <taxon>Cestoda</taxon>
        <taxon>Eucestoda</taxon>
        <taxon>Diphyllobothriidea</taxon>
        <taxon>Diphyllobothriidae</taxon>
        <taxon>Schistocephalus</taxon>
    </lineage>
</organism>
<feature type="region of interest" description="Disordered" evidence="1">
    <location>
        <begin position="267"/>
        <end position="307"/>
    </location>
</feature>
<feature type="compositionally biased region" description="Polar residues" evidence="1">
    <location>
        <begin position="160"/>
        <end position="172"/>
    </location>
</feature>
<name>A0A0X3PKT2_SCHSO</name>
<protein>
    <submittedName>
        <fullName evidence="2">Uncharacterized protein</fullName>
    </submittedName>
</protein>
<feature type="compositionally biased region" description="Pro residues" evidence="1">
    <location>
        <begin position="9"/>
        <end position="19"/>
    </location>
</feature>
<gene>
    <name evidence="2" type="ORF">TR134373</name>
</gene>
<feature type="region of interest" description="Disordered" evidence="1">
    <location>
        <begin position="1"/>
        <end position="21"/>
    </location>
</feature>
<dbReference type="EMBL" id="GEEE01011295">
    <property type="protein sequence ID" value="JAP51930.1"/>
    <property type="molecule type" value="Transcribed_RNA"/>
</dbReference>
<accession>A0A0X3PKT2</accession>
<evidence type="ECO:0000313" key="2">
    <source>
        <dbReference type="EMBL" id="JAP51930.1"/>
    </source>
</evidence>
<reference evidence="2" key="1">
    <citation type="submission" date="2016-01" db="EMBL/GenBank/DDBJ databases">
        <title>Reference transcriptome for the parasite Schistocephalus solidus: insights into the molecular evolution of parasitism.</title>
        <authorList>
            <person name="Hebert F.O."/>
            <person name="Grambauer S."/>
            <person name="Barber I."/>
            <person name="Landry C.R."/>
            <person name="Aubin-Horth N."/>
        </authorList>
    </citation>
    <scope>NUCLEOTIDE SEQUENCE</scope>
</reference>
<feature type="region of interest" description="Disordered" evidence="1">
    <location>
        <begin position="160"/>
        <end position="189"/>
    </location>
</feature>
<feature type="compositionally biased region" description="Polar residues" evidence="1">
    <location>
        <begin position="297"/>
        <end position="307"/>
    </location>
</feature>